<dbReference type="Proteomes" id="UP000814033">
    <property type="component" value="Unassembled WGS sequence"/>
</dbReference>
<evidence type="ECO:0000313" key="1">
    <source>
        <dbReference type="EMBL" id="KAI0046493.1"/>
    </source>
</evidence>
<organism evidence="1 2">
    <name type="scientific">Auriscalpium vulgare</name>
    <dbReference type="NCBI Taxonomy" id="40419"/>
    <lineage>
        <taxon>Eukaryota</taxon>
        <taxon>Fungi</taxon>
        <taxon>Dikarya</taxon>
        <taxon>Basidiomycota</taxon>
        <taxon>Agaricomycotina</taxon>
        <taxon>Agaricomycetes</taxon>
        <taxon>Russulales</taxon>
        <taxon>Auriscalpiaceae</taxon>
        <taxon>Auriscalpium</taxon>
    </lineage>
</organism>
<dbReference type="EMBL" id="MU275924">
    <property type="protein sequence ID" value="KAI0046493.1"/>
    <property type="molecule type" value="Genomic_DNA"/>
</dbReference>
<proteinExistence type="predicted"/>
<reference evidence="1" key="1">
    <citation type="submission" date="2021-02" db="EMBL/GenBank/DDBJ databases">
        <authorList>
            <consortium name="DOE Joint Genome Institute"/>
            <person name="Ahrendt S."/>
            <person name="Looney B.P."/>
            <person name="Miyauchi S."/>
            <person name="Morin E."/>
            <person name="Drula E."/>
            <person name="Courty P.E."/>
            <person name="Chicoki N."/>
            <person name="Fauchery L."/>
            <person name="Kohler A."/>
            <person name="Kuo A."/>
            <person name="Labutti K."/>
            <person name="Pangilinan J."/>
            <person name="Lipzen A."/>
            <person name="Riley R."/>
            <person name="Andreopoulos W."/>
            <person name="He G."/>
            <person name="Johnson J."/>
            <person name="Barry K.W."/>
            <person name="Grigoriev I.V."/>
            <person name="Nagy L."/>
            <person name="Hibbett D."/>
            <person name="Henrissat B."/>
            <person name="Matheny P.B."/>
            <person name="Labbe J."/>
            <person name="Martin F."/>
        </authorList>
    </citation>
    <scope>NUCLEOTIDE SEQUENCE</scope>
    <source>
        <strain evidence="1">FP105234-sp</strain>
    </source>
</reference>
<reference evidence="1" key="2">
    <citation type="journal article" date="2022" name="New Phytol.">
        <title>Evolutionary transition to the ectomycorrhizal habit in the genomes of a hyperdiverse lineage of mushroom-forming fungi.</title>
        <authorList>
            <person name="Looney B."/>
            <person name="Miyauchi S."/>
            <person name="Morin E."/>
            <person name="Drula E."/>
            <person name="Courty P.E."/>
            <person name="Kohler A."/>
            <person name="Kuo A."/>
            <person name="LaButti K."/>
            <person name="Pangilinan J."/>
            <person name="Lipzen A."/>
            <person name="Riley R."/>
            <person name="Andreopoulos W."/>
            <person name="He G."/>
            <person name="Johnson J."/>
            <person name="Nolan M."/>
            <person name="Tritt A."/>
            <person name="Barry K.W."/>
            <person name="Grigoriev I.V."/>
            <person name="Nagy L.G."/>
            <person name="Hibbett D."/>
            <person name="Henrissat B."/>
            <person name="Matheny P.B."/>
            <person name="Labbe J."/>
            <person name="Martin F.M."/>
        </authorList>
    </citation>
    <scope>NUCLEOTIDE SEQUENCE</scope>
    <source>
        <strain evidence="1">FP105234-sp</strain>
    </source>
</reference>
<accession>A0ACB8RSM0</accession>
<protein>
    <submittedName>
        <fullName evidence="1">Uncharacterized protein</fullName>
    </submittedName>
</protein>
<evidence type="ECO:0000313" key="2">
    <source>
        <dbReference type="Proteomes" id="UP000814033"/>
    </source>
</evidence>
<sequence>MDWEGPEALEETTQTEPKPTRPTSRRLSRPSKPARAEESEESEAEQKPVPAEVSESSDDASEDEYVDEDGGGKSAAGKRSRRKVAASSDSEPDNESTNKASTSKSAQGRRASVASAKSTSPTPTHLKRKQSTAAQSTPPVKRKKSEAGSSAADDATRKYCLTKLTELFSGIFNKYPFVDVEGEGEPVEKAPEDLSDDEKVSIANKASVFSVALEQCMYESYSEPDKQGKPNAGGKYKERFRMITFNLQQADRIALHKHITSGKVTPAQISVMSSTDLASEDRQQAIKLAEQEALEHSILQKATVPRAKITHKGLQDIEDVNEELTKQREREIARENEEEERERRERERLLRIRPVTQGSMPPESPITPHTPSTWGAPPPVPGSAGMPGGSRPPTNPLFIPSVSDFSQNIEHELNLGDFIHMDDEPPSDELLTPDLMRTPAAVEAPDPMHTDKQTKSTLVPTPVQTTGISPFAASKPDMPPRASFDLNALWTAQEDGAADEDKPVEHPPTTHEQDTHVPMSVDVAADVDVDVRLQGVAEAGDDLDFDMFLGDNEDKPTAPEAAQVSPEELFENLPRVWSGIVSMPIDSGTPQEIRVDARPVGGRSLEPNSVLWQTLFPVDHLRIDGRVPVPASSQYLLQSRMNSTKELVAVVFSTDTEADQTALRSLSDYLLAKERHGLIFPWGNRGRDWGKELYVIPLLQAHTIPDYIDILDDLKIPKDRKKDYLVGIWVLQRGKLAPLPARRPQPQLQAQPQPHPQPLPTPQFPSFSPPNAQPGFAPTPLPANLTQFLASQSLAVPSMSQPSMPIISPSLAASVASLSQEQQGQLHSALSSLQTPAFPAANPAPANTAASAPTSAILSGLLQSILVQAGVAPTAHVPPPPATWPPPPHSFPSAQSPHHALPIPHPQPPPPPPVHHERYPPYDRHDIAPHRGGRQWDERDDRERGRGRRGGRARGRGSYDDHDRDLRPIDSGWASRRGGRGRGGPPGPSDRYDRRGPY</sequence>
<keyword evidence="2" id="KW-1185">Reference proteome</keyword>
<gene>
    <name evidence="1" type="ORF">FA95DRAFT_1560046</name>
</gene>
<name>A0ACB8RSM0_9AGAM</name>
<comment type="caution">
    <text evidence="1">The sequence shown here is derived from an EMBL/GenBank/DDBJ whole genome shotgun (WGS) entry which is preliminary data.</text>
</comment>